<evidence type="ECO:0000256" key="9">
    <source>
        <dbReference type="ARBA" id="ARBA00022777"/>
    </source>
</evidence>
<dbReference type="PANTHER" id="PTHR45646:SF11">
    <property type="entry name" value="SERINE_THREONINE-PROTEIN KINASE DOA"/>
    <property type="match status" value="1"/>
</dbReference>
<dbReference type="PROSITE" id="PS50011">
    <property type="entry name" value="PROTEIN_KINASE_DOM"/>
    <property type="match status" value="1"/>
</dbReference>
<keyword evidence="8" id="KW-0547">Nucleotide-binding</keyword>
<dbReference type="SUPFAM" id="SSF53335">
    <property type="entry name" value="S-adenosyl-L-methionine-dependent methyltransferases"/>
    <property type="match status" value="1"/>
</dbReference>
<dbReference type="SUPFAM" id="SSF56112">
    <property type="entry name" value="Protein kinase-like (PK-like)"/>
    <property type="match status" value="1"/>
</dbReference>
<proteinExistence type="predicted"/>
<dbReference type="GO" id="GO:0005634">
    <property type="term" value="C:nucleus"/>
    <property type="evidence" value="ECO:0007669"/>
    <property type="project" value="TreeGrafter"/>
</dbReference>
<comment type="function">
    <text evidence="1">Component of the EKC/KEOPS complex that is required for the formation of a threonylcarbamoyl group on adenosine at position 37 (t(6)A37) in tRNAs that read codons beginning with adenine. The complex is probably involved in the transfer of the threonylcarbamoyl moiety of threonylcarbamoyl-AMP (TC-AMP) to the N6 group of A37. BUD32 has ATPase activity in the context of the EKC/KEOPS complex and likely plays a supporting role to the catalytic subunit KAE1. The EKC/KEOPS complex also promotes both telomere uncapping and telomere elongation. The complex is required for efficient recruitment of transcriptional coactivators.</text>
</comment>
<keyword evidence="10" id="KW-0067">ATP-binding</keyword>
<comment type="catalytic activity">
    <reaction evidence="13">
        <text>L-threonyl-[protein] + ATP = O-phospho-L-threonyl-[protein] + ADP + H(+)</text>
        <dbReference type="Rhea" id="RHEA:46608"/>
        <dbReference type="Rhea" id="RHEA-COMP:11060"/>
        <dbReference type="Rhea" id="RHEA-COMP:11605"/>
        <dbReference type="ChEBI" id="CHEBI:15378"/>
        <dbReference type="ChEBI" id="CHEBI:30013"/>
        <dbReference type="ChEBI" id="CHEBI:30616"/>
        <dbReference type="ChEBI" id="CHEBI:61977"/>
        <dbReference type="ChEBI" id="CHEBI:456216"/>
        <dbReference type="EC" id="2.7.11.1"/>
    </reaction>
</comment>
<dbReference type="EC" id="2.7.11.1" evidence="3"/>
<feature type="domain" description="Protein kinase" evidence="15">
    <location>
        <begin position="320"/>
        <end position="658"/>
    </location>
</feature>
<dbReference type="Gene3D" id="3.30.200.20">
    <property type="entry name" value="Phosphorylase Kinase, domain 1"/>
    <property type="match status" value="1"/>
</dbReference>
<dbReference type="InterPro" id="IPR008266">
    <property type="entry name" value="Tyr_kinase_AS"/>
</dbReference>
<dbReference type="InterPro" id="IPR011009">
    <property type="entry name" value="Kinase-like_dom_sf"/>
</dbReference>
<dbReference type="PROSITE" id="PS00109">
    <property type="entry name" value="PROTEIN_KINASE_TYR"/>
    <property type="match status" value="1"/>
</dbReference>
<dbReference type="Gene3D" id="3.40.50.150">
    <property type="entry name" value="Vaccinia Virus protein VP39"/>
    <property type="match status" value="1"/>
</dbReference>
<keyword evidence="6" id="KW-0723">Serine/threonine-protein kinase</keyword>
<evidence type="ECO:0000256" key="7">
    <source>
        <dbReference type="ARBA" id="ARBA00022679"/>
    </source>
</evidence>
<organism evidence="16 17">
    <name type="scientific">Metarhizium rileyi (strain RCEF 4871)</name>
    <name type="common">Nomuraea rileyi</name>
    <dbReference type="NCBI Taxonomy" id="1649241"/>
    <lineage>
        <taxon>Eukaryota</taxon>
        <taxon>Fungi</taxon>
        <taxon>Dikarya</taxon>
        <taxon>Ascomycota</taxon>
        <taxon>Pezizomycotina</taxon>
        <taxon>Sordariomycetes</taxon>
        <taxon>Hypocreomycetidae</taxon>
        <taxon>Hypocreales</taxon>
        <taxon>Clavicipitaceae</taxon>
        <taxon>Metarhizium</taxon>
    </lineage>
</organism>
<comment type="catalytic activity">
    <reaction evidence="14">
        <text>L-seryl-[protein] + ATP = O-phospho-L-seryl-[protein] + ADP + H(+)</text>
        <dbReference type="Rhea" id="RHEA:17989"/>
        <dbReference type="Rhea" id="RHEA-COMP:9863"/>
        <dbReference type="Rhea" id="RHEA-COMP:11604"/>
        <dbReference type="ChEBI" id="CHEBI:15378"/>
        <dbReference type="ChEBI" id="CHEBI:29999"/>
        <dbReference type="ChEBI" id="CHEBI:30616"/>
        <dbReference type="ChEBI" id="CHEBI:83421"/>
        <dbReference type="ChEBI" id="CHEBI:456216"/>
        <dbReference type="EC" id="2.7.11.1"/>
    </reaction>
</comment>
<dbReference type="PANTHER" id="PTHR45646">
    <property type="entry name" value="SERINE/THREONINE-PROTEIN KINASE DOA-RELATED"/>
    <property type="match status" value="1"/>
</dbReference>
<dbReference type="GO" id="GO:0005524">
    <property type="term" value="F:ATP binding"/>
    <property type="evidence" value="ECO:0007669"/>
    <property type="project" value="UniProtKB-KW"/>
</dbReference>
<dbReference type="Gene3D" id="1.10.510.10">
    <property type="entry name" value="Transferase(Phosphotransferase) domain 1"/>
    <property type="match status" value="1"/>
</dbReference>
<evidence type="ECO:0000256" key="5">
    <source>
        <dbReference type="ARBA" id="ARBA00019973"/>
    </source>
</evidence>
<evidence type="ECO:0000256" key="10">
    <source>
        <dbReference type="ARBA" id="ARBA00022840"/>
    </source>
</evidence>
<evidence type="ECO:0000256" key="12">
    <source>
        <dbReference type="ARBA" id="ARBA00033194"/>
    </source>
</evidence>
<comment type="subunit">
    <text evidence="2">Component of the EKC/KEOPS complex composed of at least BUD32, CGI121, GON7, KAE1 and PCC1; the whole complex dimerizes.</text>
</comment>
<evidence type="ECO:0000259" key="15">
    <source>
        <dbReference type="PROSITE" id="PS50011"/>
    </source>
</evidence>
<dbReference type="AlphaFoldDB" id="A0A5C6GNA2"/>
<evidence type="ECO:0000313" key="16">
    <source>
        <dbReference type="EMBL" id="TWU78033.1"/>
    </source>
</evidence>
<dbReference type="GO" id="GO:0043484">
    <property type="term" value="P:regulation of RNA splicing"/>
    <property type="evidence" value="ECO:0007669"/>
    <property type="project" value="TreeGrafter"/>
</dbReference>
<dbReference type="SMART" id="SM00220">
    <property type="entry name" value="S_TKc"/>
    <property type="match status" value="1"/>
</dbReference>
<evidence type="ECO:0000256" key="11">
    <source>
        <dbReference type="ARBA" id="ARBA00030980"/>
    </source>
</evidence>
<sequence length="669" mass="75874">MLDTLKDDSHIVDTITPIQVDAESDQTASDSYSDYSEVASQSTSLRSSIFDYTYENGRRYHAYRAGQYLLPNDETEQERLDMTHQVFRLTLDGELCVTRLDNPQKILDIGTGTGMWAMEMGDLYPSATVVGTDLSPIQADWSVASAVPPNVQFEIDDATLEWTFAPEHFDFIHARTLAGAIRDWPALLAQCFQHLGPGGKIEVSEGRADFFCDDGSLTEDTATHRWLTEFRRLATPLGFDVAPHLPPMFEEAGFEEVSYTQKTVPLGTWPRNPALKEIGRYFRVQFLDMALEAYSLALFTRMGGWSNEEAQVLFAMVRNELKTNRIHLYTYTYVILSKSRTSKYRAVKVCTRSTKGAAVPAQARQEVAVAEYLETAPVQEHPGRRRVRTALDSFTLNGPHGTHTCLVYEPQGMTFTELCDYLPESRLPKRMLQTNIQLLLISMDYLHKNRIVHTDISPNNILVGATEDTPFSRLEKDELARPVARKVLPDRTIYMSRPVPISDGKLILSDMGSARFGQETFKGDIMPDVYRAPEVILGMEWSSKVDLWSIWDLLEGKRLFHAKKDGVLDDEQHLAEMVFLMGNPPSEFLQRSEISARFFDNAGNWKGSTPIPDQSFESRITQVQGEDKDLLLDLVRDVLCWLPEQRPTAEEMAYDDFLMQAYFAGRSKD</sequence>
<keyword evidence="7" id="KW-0808">Transferase</keyword>
<dbReference type="InterPro" id="IPR051175">
    <property type="entry name" value="CLK_kinases"/>
</dbReference>
<gene>
    <name evidence="16" type="ORF">ED733_006624</name>
</gene>
<dbReference type="CDD" id="cd02440">
    <property type="entry name" value="AdoMet_MTases"/>
    <property type="match status" value="1"/>
</dbReference>
<dbReference type="InterPro" id="IPR000719">
    <property type="entry name" value="Prot_kinase_dom"/>
</dbReference>
<dbReference type="EMBL" id="SBHS01000002">
    <property type="protein sequence ID" value="TWU78033.1"/>
    <property type="molecule type" value="Genomic_DNA"/>
</dbReference>
<evidence type="ECO:0000313" key="17">
    <source>
        <dbReference type="Proteomes" id="UP000317257"/>
    </source>
</evidence>
<dbReference type="Pfam" id="PF00069">
    <property type="entry name" value="Pkinase"/>
    <property type="match status" value="1"/>
</dbReference>
<evidence type="ECO:0000256" key="13">
    <source>
        <dbReference type="ARBA" id="ARBA00047899"/>
    </source>
</evidence>
<dbReference type="Pfam" id="PF13489">
    <property type="entry name" value="Methyltransf_23"/>
    <property type="match status" value="1"/>
</dbReference>
<evidence type="ECO:0000256" key="2">
    <source>
        <dbReference type="ARBA" id="ARBA00011534"/>
    </source>
</evidence>
<evidence type="ECO:0000256" key="8">
    <source>
        <dbReference type="ARBA" id="ARBA00022741"/>
    </source>
</evidence>
<protein>
    <recommendedName>
        <fullName evidence="5">EKC/KEOPS complex subunit BUD32</fullName>
        <ecNumber evidence="3">2.7.11.1</ecNumber>
    </recommendedName>
    <alternativeName>
        <fullName evidence="11 12">Atypical Serine/threonine protein kinase BUD32</fullName>
    </alternativeName>
    <alternativeName>
        <fullName evidence="4">EKC/KEOPS complex subunit bud32</fullName>
    </alternativeName>
</protein>
<evidence type="ECO:0000256" key="4">
    <source>
        <dbReference type="ARBA" id="ARBA00013948"/>
    </source>
</evidence>
<evidence type="ECO:0000256" key="6">
    <source>
        <dbReference type="ARBA" id="ARBA00022527"/>
    </source>
</evidence>
<keyword evidence="9" id="KW-0418">Kinase</keyword>
<comment type="caution">
    <text evidence="16">The sequence shown here is derived from an EMBL/GenBank/DDBJ whole genome shotgun (WGS) entry which is preliminary data.</text>
</comment>
<evidence type="ECO:0000256" key="3">
    <source>
        <dbReference type="ARBA" id="ARBA00012513"/>
    </source>
</evidence>
<reference evidence="17" key="1">
    <citation type="submission" date="2018-12" db="EMBL/GenBank/DDBJ databases">
        <title>The complete genome of Metarhizium rileyi, a key fungal pathogen of Lepidoptera.</title>
        <authorList>
            <person name="Binneck E."/>
            <person name="Lastra C.C.L."/>
            <person name="Sosa-Gomez D.R."/>
        </authorList>
    </citation>
    <scope>NUCLEOTIDE SEQUENCE [LARGE SCALE GENOMIC DNA]</scope>
    <source>
        <strain evidence="17">Cep018-CH2</strain>
    </source>
</reference>
<evidence type="ECO:0000256" key="14">
    <source>
        <dbReference type="ARBA" id="ARBA00048679"/>
    </source>
</evidence>
<evidence type="ECO:0000256" key="1">
    <source>
        <dbReference type="ARBA" id="ARBA00003747"/>
    </source>
</evidence>
<dbReference type="GO" id="GO:0004674">
    <property type="term" value="F:protein serine/threonine kinase activity"/>
    <property type="evidence" value="ECO:0007669"/>
    <property type="project" value="UniProtKB-KW"/>
</dbReference>
<accession>A0A5C6GNA2</accession>
<name>A0A5C6GNA2_METRR</name>
<dbReference type="InterPro" id="IPR029063">
    <property type="entry name" value="SAM-dependent_MTases_sf"/>
</dbReference>
<dbReference type="Proteomes" id="UP000317257">
    <property type="component" value="Unassembled WGS sequence"/>
</dbReference>